<protein>
    <submittedName>
        <fullName evidence="2">Uncharacterized protein</fullName>
    </submittedName>
</protein>
<dbReference type="OrthoDB" id="3268822at2759"/>
<feature type="compositionally biased region" description="Basic and acidic residues" evidence="1">
    <location>
        <begin position="273"/>
        <end position="286"/>
    </location>
</feature>
<gene>
    <name evidence="2" type="ORF">RSOL_203970</name>
</gene>
<proteinExistence type="predicted"/>
<feature type="compositionally biased region" description="Basic and acidic residues" evidence="1">
    <location>
        <begin position="222"/>
        <end position="248"/>
    </location>
</feature>
<dbReference type="Proteomes" id="UP000030108">
    <property type="component" value="Unassembled WGS sequence"/>
</dbReference>
<name>X8J4P4_9AGAM</name>
<evidence type="ECO:0000313" key="3">
    <source>
        <dbReference type="Proteomes" id="UP000030108"/>
    </source>
</evidence>
<feature type="compositionally biased region" description="Low complexity" evidence="1">
    <location>
        <begin position="165"/>
        <end position="175"/>
    </location>
</feature>
<dbReference type="AlphaFoldDB" id="X8J4P4"/>
<dbReference type="EMBL" id="JATN01000322">
    <property type="protein sequence ID" value="EUC56897.1"/>
    <property type="molecule type" value="Genomic_DNA"/>
</dbReference>
<evidence type="ECO:0000256" key="1">
    <source>
        <dbReference type="SAM" id="MobiDB-lite"/>
    </source>
</evidence>
<sequence>MGYQIDPSALHFLRTRALSPNTRCSVVVGFGFELSDEQNDPDVIVAWNEFLAFKQFQAAATVQKAQDKTNHESIMLHSPTVGQSTDLTDFVEEESMDTCQAGATFLLLNSSYAKTGNGKANSYLKRNESGPRCTNHNNEDSNCASLDGYQDNYALNACIKPNAPPAASSSHSTAANKHPCVAEPTSRHNYNDDHHPQKKLCESLEERLSSPISLPPDPTLADLRRANKVVAKEDTRDKELGASRDKVGAKPAAPPKGKEKAKEHKGASRSKRDHVEVDNNDSDDKPIPLVLKKVTRCTSCTLSNSESTMACRPNKIALKKTGKKTKEAAKGPAKSAKHKDPSLPPEESEQEEPQRPSGKLPATTQRQVPYIQV</sequence>
<feature type="non-terminal residue" evidence="2">
    <location>
        <position position="373"/>
    </location>
</feature>
<reference evidence="3" key="1">
    <citation type="journal article" date="2014" name="Genome Announc.">
        <title>Draft genome sequence of the plant-pathogenic soil fungus Rhizoctonia solani anastomosis group 3 strain Rhs1AP.</title>
        <authorList>
            <person name="Cubeta M.A."/>
            <person name="Thomas E."/>
            <person name="Dean R.A."/>
            <person name="Jabaji S."/>
            <person name="Neate S.M."/>
            <person name="Tavantzis S."/>
            <person name="Toda T."/>
            <person name="Vilgalys R."/>
            <person name="Bharathan N."/>
            <person name="Fedorova-Abrams N."/>
            <person name="Pakala S.B."/>
            <person name="Pakala S.M."/>
            <person name="Zafar N."/>
            <person name="Joardar V."/>
            <person name="Losada L."/>
            <person name="Nierman W.C."/>
        </authorList>
    </citation>
    <scope>NUCLEOTIDE SEQUENCE [LARGE SCALE GENOMIC DNA]</scope>
    <source>
        <strain evidence="3">AG-3</strain>
    </source>
</reference>
<feature type="region of interest" description="Disordered" evidence="1">
    <location>
        <begin position="163"/>
        <end position="290"/>
    </location>
</feature>
<accession>X8J4P4</accession>
<feature type="compositionally biased region" description="Basic and acidic residues" evidence="1">
    <location>
        <begin position="185"/>
        <end position="208"/>
    </location>
</feature>
<evidence type="ECO:0000313" key="2">
    <source>
        <dbReference type="EMBL" id="EUC56897.1"/>
    </source>
</evidence>
<feature type="region of interest" description="Disordered" evidence="1">
    <location>
        <begin position="302"/>
        <end position="373"/>
    </location>
</feature>
<comment type="caution">
    <text evidence="2">The sequence shown here is derived from an EMBL/GenBank/DDBJ whole genome shotgun (WGS) entry which is preliminary data.</text>
</comment>
<organism evidence="2 3">
    <name type="scientific">Rhizoctonia solani AG-3 Rhs1AP</name>
    <dbReference type="NCBI Taxonomy" id="1086054"/>
    <lineage>
        <taxon>Eukaryota</taxon>
        <taxon>Fungi</taxon>
        <taxon>Dikarya</taxon>
        <taxon>Basidiomycota</taxon>
        <taxon>Agaricomycotina</taxon>
        <taxon>Agaricomycetes</taxon>
        <taxon>Cantharellales</taxon>
        <taxon>Ceratobasidiaceae</taxon>
        <taxon>Rhizoctonia</taxon>
    </lineage>
</organism>
<feature type="compositionally biased region" description="Basic and acidic residues" evidence="1">
    <location>
        <begin position="256"/>
        <end position="266"/>
    </location>
</feature>